<evidence type="ECO:0000256" key="1">
    <source>
        <dbReference type="ARBA" id="ARBA00001971"/>
    </source>
</evidence>
<name>A0A8H7T0E0_9HELO</name>
<dbReference type="PRINTS" id="PR00385">
    <property type="entry name" value="P450"/>
</dbReference>
<dbReference type="FunFam" id="1.10.630.10:FF:000050">
    <property type="entry name" value="Cytochrome P450 monooxygenase"/>
    <property type="match status" value="1"/>
</dbReference>
<dbReference type="GO" id="GO:0005506">
    <property type="term" value="F:iron ion binding"/>
    <property type="evidence" value="ECO:0007669"/>
    <property type="project" value="InterPro"/>
</dbReference>
<accession>A0A8H7T0E0</accession>
<dbReference type="GO" id="GO:0004497">
    <property type="term" value="F:monooxygenase activity"/>
    <property type="evidence" value="ECO:0007669"/>
    <property type="project" value="UniProtKB-KW"/>
</dbReference>
<comment type="cofactor">
    <cofactor evidence="1 4">
        <name>heme</name>
        <dbReference type="ChEBI" id="CHEBI:30413"/>
    </cofactor>
</comment>
<keyword evidence="7" id="KW-1185">Reference proteome</keyword>
<dbReference type="PROSITE" id="PS00086">
    <property type="entry name" value="CYTOCHROME_P450"/>
    <property type="match status" value="1"/>
</dbReference>
<dbReference type="AlphaFoldDB" id="A0A8H7T0E0"/>
<keyword evidence="5" id="KW-0503">Monooxygenase</keyword>
<keyword evidence="4 5" id="KW-0349">Heme</keyword>
<reference evidence="6" key="1">
    <citation type="submission" date="2021-02" db="EMBL/GenBank/DDBJ databases">
        <title>Genome sequence Cadophora malorum strain M34.</title>
        <authorList>
            <person name="Stefanovic E."/>
            <person name="Vu D."/>
            <person name="Scully C."/>
            <person name="Dijksterhuis J."/>
            <person name="Roader J."/>
            <person name="Houbraken J."/>
        </authorList>
    </citation>
    <scope>NUCLEOTIDE SEQUENCE</scope>
    <source>
        <strain evidence="6">M34</strain>
    </source>
</reference>
<dbReference type="InterPro" id="IPR017972">
    <property type="entry name" value="Cyt_P450_CS"/>
</dbReference>
<gene>
    <name evidence="6" type="ORF">IFR04_015626</name>
</gene>
<feature type="binding site" description="axial binding residue" evidence="4">
    <location>
        <position position="443"/>
    </location>
    <ligand>
        <name>heme</name>
        <dbReference type="ChEBI" id="CHEBI:30413"/>
    </ligand>
    <ligandPart>
        <name>Fe</name>
        <dbReference type="ChEBI" id="CHEBI:18248"/>
    </ligandPart>
</feature>
<dbReference type="EMBL" id="JAFJYH010000502">
    <property type="protein sequence ID" value="KAG4411234.1"/>
    <property type="molecule type" value="Genomic_DNA"/>
</dbReference>
<evidence type="ECO:0000313" key="6">
    <source>
        <dbReference type="EMBL" id="KAG4411234.1"/>
    </source>
</evidence>
<dbReference type="InterPro" id="IPR050121">
    <property type="entry name" value="Cytochrome_P450_monoxygenase"/>
</dbReference>
<evidence type="ECO:0000256" key="5">
    <source>
        <dbReference type="RuleBase" id="RU000461"/>
    </source>
</evidence>
<organism evidence="6 7">
    <name type="scientific">Cadophora malorum</name>
    <dbReference type="NCBI Taxonomy" id="108018"/>
    <lineage>
        <taxon>Eukaryota</taxon>
        <taxon>Fungi</taxon>
        <taxon>Dikarya</taxon>
        <taxon>Ascomycota</taxon>
        <taxon>Pezizomycotina</taxon>
        <taxon>Leotiomycetes</taxon>
        <taxon>Helotiales</taxon>
        <taxon>Ploettnerulaceae</taxon>
        <taxon>Cadophora</taxon>
    </lineage>
</organism>
<dbReference type="Gene3D" id="1.10.630.10">
    <property type="entry name" value="Cytochrome P450"/>
    <property type="match status" value="1"/>
</dbReference>
<dbReference type="GO" id="GO:0016705">
    <property type="term" value="F:oxidoreductase activity, acting on paired donors, with incorporation or reduction of molecular oxygen"/>
    <property type="evidence" value="ECO:0007669"/>
    <property type="project" value="InterPro"/>
</dbReference>
<dbReference type="Proteomes" id="UP000664132">
    <property type="component" value="Unassembled WGS sequence"/>
</dbReference>
<dbReference type="PRINTS" id="PR00463">
    <property type="entry name" value="EP450I"/>
</dbReference>
<comment type="caution">
    <text evidence="6">The sequence shown here is derived from an EMBL/GenBank/DDBJ whole genome shotgun (WGS) entry which is preliminary data.</text>
</comment>
<evidence type="ECO:0000313" key="7">
    <source>
        <dbReference type="Proteomes" id="UP000664132"/>
    </source>
</evidence>
<proteinExistence type="inferred from homology"/>
<keyword evidence="5" id="KW-0560">Oxidoreductase</keyword>
<dbReference type="InterPro" id="IPR036396">
    <property type="entry name" value="Cyt_P450_sf"/>
</dbReference>
<evidence type="ECO:0000256" key="3">
    <source>
        <dbReference type="ARBA" id="ARBA00023004"/>
    </source>
</evidence>
<dbReference type="CDD" id="cd11060">
    <property type="entry name" value="CYP57A1-like"/>
    <property type="match status" value="1"/>
</dbReference>
<dbReference type="PANTHER" id="PTHR24305:SF190">
    <property type="entry name" value="P450, PUTATIVE (EUROFUNG)-RELATED"/>
    <property type="match status" value="1"/>
</dbReference>
<dbReference type="PANTHER" id="PTHR24305">
    <property type="entry name" value="CYTOCHROME P450"/>
    <property type="match status" value="1"/>
</dbReference>
<dbReference type="SUPFAM" id="SSF48264">
    <property type="entry name" value="Cytochrome P450"/>
    <property type="match status" value="1"/>
</dbReference>
<evidence type="ECO:0008006" key="8">
    <source>
        <dbReference type="Google" id="ProtNLM"/>
    </source>
</evidence>
<evidence type="ECO:0000256" key="2">
    <source>
        <dbReference type="ARBA" id="ARBA00022723"/>
    </source>
</evidence>
<evidence type="ECO:0000256" key="4">
    <source>
        <dbReference type="PIRSR" id="PIRSR602401-1"/>
    </source>
</evidence>
<dbReference type="OrthoDB" id="3934656at2759"/>
<keyword evidence="3 4" id="KW-0408">Iron</keyword>
<dbReference type="InterPro" id="IPR001128">
    <property type="entry name" value="Cyt_P450"/>
</dbReference>
<keyword evidence="2 4" id="KW-0479">Metal-binding</keyword>
<dbReference type="GO" id="GO:0020037">
    <property type="term" value="F:heme binding"/>
    <property type="evidence" value="ECO:0007669"/>
    <property type="project" value="InterPro"/>
</dbReference>
<sequence length="496" mass="56013">MLTVVLVVEALIILSILYRVFRAASSPLRSIPGPFLARFTRLWYFGKLHAYNYQETNIALHRRYGRIVRIAPNEYSIDDIDAAKIIYGHGSQFIKSNWYMGFSPSAQGNESIFSERNNAVHAANRRKTAAAYSLSSLLVYEGFVDHCVSLLCQRFEEFVATSKDFQLAHWLQCYAFDVIGYITFEKRFGFLDAGDDIGSIMSSLETQMLWSSLVGVYNEFAFAFWAILEKVAGKGAGFPYVMAWTSAAIDERKALGAGCELQKSSPKSLPMLDKFLNSKCQDPEKFTDWDVTISCLNNTVAGSDTTGISLSAAMYYLMHNPTVLSKLREEVVQVCGHDRDITFEKTRQMPYLNAVIKETLRVHPATGMTMPRVVPKGGKEIAGKFFPEGTIVGINSWVAHANESVFGPDAAAFRPERWIESSPEQLSLMERYYMPFGLGSRTCIGKNISLLEMTKLIPALVRRYDFSMVPGTDWTIKGRWFVKQRDLRCVVVLRRF</sequence>
<comment type="similarity">
    <text evidence="5">Belongs to the cytochrome P450 family.</text>
</comment>
<dbReference type="InterPro" id="IPR002401">
    <property type="entry name" value="Cyt_P450_E_grp-I"/>
</dbReference>
<protein>
    <recommendedName>
        <fullName evidence="8">Cytochrome P450</fullName>
    </recommendedName>
</protein>
<dbReference type="Pfam" id="PF00067">
    <property type="entry name" value="p450"/>
    <property type="match status" value="1"/>
</dbReference>